<dbReference type="GO" id="GO:0000160">
    <property type="term" value="P:phosphorelay signal transduction system"/>
    <property type="evidence" value="ECO:0007669"/>
    <property type="project" value="InterPro"/>
</dbReference>
<keyword evidence="1 2" id="KW-0597">Phosphoprotein</keyword>
<evidence type="ECO:0000256" key="1">
    <source>
        <dbReference type="ARBA" id="ARBA00022553"/>
    </source>
</evidence>
<dbReference type="PROSITE" id="PS50110">
    <property type="entry name" value="RESPONSE_REGULATORY"/>
    <property type="match status" value="1"/>
</dbReference>
<dbReference type="PANTHER" id="PTHR44591">
    <property type="entry name" value="STRESS RESPONSE REGULATOR PROTEIN 1"/>
    <property type="match status" value="1"/>
</dbReference>
<proteinExistence type="predicted"/>
<dbReference type="PANTHER" id="PTHR44591:SF3">
    <property type="entry name" value="RESPONSE REGULATORY DOMAIN-CONTAINING PROTEIN"/>
    <property type="match status" value="1"/>
</dbReference>
<organism evidence="4 5">
    <name type="scientific">Limnoglobus roseus</name>
    <dbReference type="NCBI Taxonomy" id="2598579"/>
    <lineage>
        <taxon>Bacteria</taxon>
        <taxon>Pseudomonadati</taxon>
        <taxon>Planctomycetota</taxon>
        <taxon>Planctomycetia</taxon>
        <taxon>Gemmatales</taxon>
        <taxon>Gemmataceae</taxon>
        <taxon>Limnoglobus</taxon>
    </lineage>
</organism>
<dbReference type="KEGG" id="lrs:PX52LOC_05904"/>
<dbReference type="Proteomes" id="UP000324974">
    <property type="component" value="Chromosome"/>
</dbReference>
<feature type="modified residue" description="4-aspartylphosphate" evidence="2">
    <location>
        <position position="59"/>
    </location>
</feature>
<dbReference type="InterPro" id="IPR050595">
    <property type="entry name" value="Bact_response_regulator"/>
</dbReference>
<dbReference type="SUPFAM" id="SSF52172">
    <property type="entry name" value="CheY-like"/>
    <property type="match status" value="1"/>
</dbReference>
<dbReference type="RefSeq" id="WP_149113311.1">
    <property type="nucleotide sequence ID" value="NZ_CP042425.1"/>
</dbReference>
<dbReference type="EMBL" id="CP042425">
    <property type="protein sequence ID" value="QEL18862.1"/>
    <property type="molecule type" value="Genomic_DNA"/>
</dbReference>
<dbReference type="OrthoDB" id="301876at2"/>
<reference evidence="5" key="1">
    <citation type="submission" date="2019-08" db="EMBL/GenBank/DDBJ databases">
        <title>Limnoglobus roseus gen. nov., sp. nov., a novel freshwater planctomycete with a giant genome from the family Gemmataceae.</title>
        <authorList>
            <person name="Kulichevskaya I.S."/>
            <person name="Naumoff D.G."/>
            <person name="Miroshnikov K."/>
            <person name="Ivanova A."/>
            <person name="Philippov D.A."/>
            <person name="Hakobyan A."/>
            <person name="Rijpstra I.C."/>
            <person name="Sinninghe Damste J.S."/>
            <person name="Liesack W."/>
            <person name="Dedysh S.N."/>
        </authorList>
    </citation>
    <scope>NUCLEOTIDE SEQUENCE [LARGE SCALE GENOMIC DNA]</scope>
    <source>
        <strain evidence="5">PX52</strain>
    </source>
</reference>
<sequence length="145" mass="15431">MMNAIDTTLSVLVADDHADAADSLAQIIALRGHRPRVARNGRDALRLAAEAPPDLAILDLMMPDVDGWAVARRLNATARPPVIAAVTGRDGRTSRNLSSGAGIRFHLVKPVDPAVILDVLDWAVRMKQSAAVGRTDCAGRCTETC</sequence>
<accession>A0A5C1AMA4</accession>
<dbReference type="AlphaFoldDB" id="A0A5C1AMA4"/>
<evidence type="ECO:0000256" key="2">
    <source>
        <dbReference type="PROSITE-ProRule" id="PRU00169"/>
    </source>
</evidence>
<protein>
    <submittedName>
        <fullName evidence="4">Response regulator</fullName>
    </submittedName>
</protein>
<evidence type="ECO:0000313" key="4">
    <source>
        <dbReference type="EMBL" id="QEL18862.1"/>
    </source>
</evidence>
<evidence type="ECO:0000313" key="5">
    <source>
        <dbReference type="Proteomes" id="UP000324974"/>
    </source>
</evidence>
<evidence type="ECO:0000259" key="3">
    <source>
        <dbReference type="PROSITE" id="PS50110"/>
    </source>
</evidence>
<dbReference type="Gene3D" id="3.40.50.2300">
    <property type="match status" value="1"/>
</dbReference>
<keyword evidence="5" id="KW-1185">Reference proteome</keyword>
<feature type="domain" description="Response regulatory" evidence="3">
    <location>
        <begin position="10"/>
        <end position="124"/>
    </location>
</feature>
<gene>
    <name evidence="4" type="ORF">PX52LOC_05904</name>
</gene>
<dbReference type="SMART" id="SM00448">
    <property type="entry name" value="REC"/>
    <property type="match status" value="1"/>
</dbReference>
<dbReference type="InterPro" id="IPR001789">
    <property type="entry name" value="Sig_transdc_resp-reg_receiver"/>
</dbReference>
<name>A0A5C1AMA4_9BACT</name>
<dbReference type="Pfam" id="PF00072">
    <property type="entry name" value="Response_reg"/>
    <property type="match status" value="1"/>
</dbReference>
<dbReference type="InterPro" id="IPR011006">
    <property type="entry name" value="CheY-like_superfamily"/>
</dbReference>